<feature type="transmembrane region" description="Helical" evidence="1">
    <location>
        <begin position="51"/>
        <end position="68"/>
    </location>
</feature>
<organism evidence="2 3">
    <name type="scientific">Hyphococcus luteus</name>
    <dbReference type="NCBI Taxonomy" id="2058213"/>
    <lineage>
        <taxon>Bacteria</taxon>
        <taxon>Pseudomonadati</taxon>
        <taxon>Pseudomonadota</taxon>
        <taxon>Alphaproteobacteria</taxon>
        <taxon>Parvularculales</taxon>
        <taxon>Parvularculaceae</taxon>
        <taxon>Hyphococcus</taxon>
    </lineage>
</organism>
<keyword evidence="1" id="KW-1133">Transmembrane helix</keyword>
<dbReference type="Proteomes" id="UP000239504">
    <property type="component" value="Unassembled WGS sequence"/>
</dbReference>
<keyword evidence="3" id="KW-1185">Reference proteome</keyword>
<feature type="transmembrane region" description="Helical" evidence="1">
    <location>
        <begin position="80"/>
        <end position="98"/>
    </location>
</feature>
<feature type="transmembrane region" description="Helical" evidence="1">
    <location>
        <begin position="104"/>
        <end position="120"/>
    </location>
</feature>
<evidence type="ECO:0000313" key="3">
    <source>
        <dbReference type="Proteomes" id="UP000239504"/>
    </source>
</evidence>
<dbReference type="AlphaFoldDB" id="A0A2S7K892"/>
<evidence type="ECO:0000256" key="1">
    <source>
        <dbReference type="SAM" id="Phobius"/>
    </source>
</evidence>
<proteinExistence type="predicted"/>
<name>A0A2S7K892_9PROT</name>
<sequence>MDDALLLAAAVLCVVTASVHSYFGEKRLIAPVINSDHGVMVRPLAKQVMRFAWHWTSALWILVAAYLALSAQGEIFHRPLLFGIGFFHLAAGLLDGLLTRGKHIGWPLITLMGVLVLAACL</sequence>
<comment type="caution">
    <text evidence="2">The sequence shown here is derived from an EMBL/GenBank/DDBJ whole genome shotgun (WGS) entry which is preliminary data.</text>
</comment>
<gene>
    <name evidence="2" type="ORF">CW354_10645</name>
</gene>
<dbReference type="OrthoDB" id="5005871at2"/>
<protein>
    <submittedName>
        <fullName evidence="2">Uncharacterized protein</fullName>
    </submittedName>
</protein>
<accession>A0A2S7K892</accession>
<dbReference type="EMBL" id="PJCH01000005">
    <property type="protein sequence ID" value="PQA88720.1"/>
    <property type="molecule type" value="Genomic_DNA"/>
</dbReference>
<keyword evidence="1" id="KW-0812">Transmembrane</keyword>
<dbReference type="RefSeq" id="WP_104829959.1">
    <property type="nucleotide sequence ID" value="NZ_PJCH01000005.1"/>
</dbReference>
<reference evidence="2 3" key="1">
    <citation type="submission" date="2017-12" db="EMBL/GenBank/DDBJ databases">
        <authorList>
            <person name="Hurst M.R.H."/>
        </authorList>
    </citation>
    <scope>NUCLEOTIDE SEQUENCE [LARGE SCALE GENOMIC DNA]</scope>
    <source>
        <strain evidence="2 3">SY-3-19</strain>
    </source>
</reference>
<keyword evidence="1" id="KW-0472">Membrane</keyword>
<evidence type="ECO:0000313" key="2">
    <source>
        <dbReference type="EMBL" id="PQA88720.1"/>
    </source>
</evidence>